<proteinExistence type="predicted"/>
<sequence>MIGREKSHPGALVIGNRSIANYLLPNPHLQGDEDFHNITYIYVCYTKAT</sequence>
<organism evidence="1 2">
    <name type="scientific">Trichormus variabilis NIES-23</name>
    <dbReference type="NCBI Taxonomy" id="1973479"/>
    <lineage>
        <taxon>Bacteria</taxon>
        <taxon>Bacillati</taxon>
        <taxon>Cyanobacteriota</taxon>
        <taxon>Cyanophyceae</taxon>
        <taxon>Nostocales</taxon>
        <taxon>Nostocaceae</taxon>
        <taxon>Trichormus</taxon>
    </lineage>
</organism>
<dbReference type="AlphaFoldDB" id="A0A1Z4KE98"/>
<reference evidence="1 2" key="1">
    <citation type="submission" date="2017-06" db="EMBL/GenBank/DDBJ databases">
        <title>Genome sequencing of cyanobaciteial culture collection at National Institute for Environmental Studies (NIES).</title>
        <authorList>
            <person name="Hirose Y."/>
            <person name="Shimura Y."/>
            <person name="Fujisawa T."/>
            <person name="Nakamura Y."/>
            <person name="Kawachi M."/>
        </authorList>
    </citation>
    <scope>NUCLEOTIDE SEQUENCE [LARGE SCALE GENOMIC DNA]</scope>
    <source>
        <strain evidence="1 2">NIES-23</strain>
    </source>
</reference>
<evidence type="ECO:0000313" key="1">
    <source>
        <dbReference type="EMBL" id="BAY67285.1"/>
    </source>
</evidence>
<accession>A0A1Z4KE98</accession>
<dbReference type="EMBL" id="AP018216">
    <property type="protein sequence ID" value="BAY67285.1"/>
    <property type="molecule type" value="Genomic_DNA"/>
</dbReference>
<protein>
    <submittedName>
        <fullName evidence="1">Uncharacterized protein</fullName>
    </submittedName>
</protein>
<dbReference type="Proteomes" id="UP000217507">
    <property type="component" value="Chromosome"/>
</dbReference>
<name>A0A1Z4KE98_ANAVA</name>
<gene>
    <name evidence="1" type="ORF">NIES23_00570</name>
</gene>
<evidence type="ECO:0000313" key="2">
    <source>
        <dbReference type="Proteomes" id="UP000217507"/>
    </source>
</evidence>